<dbReference type="InterPro" id="IPR003395">
    <property type="entry name" value="RecF/RecN/SMC_N"/>
</dbReference>
<dbReference type="SUPFAM" id="SSF52540">
    <property type="entry name" value="P-loop containing nucleoside triphosphate hydrolases"/>
    <property type="match status" value="2"/>
</dbReference>
<dbReference type="Proteomes" id="UP001262410">
    <property type="component" value="Unassembled WGS sequence"/>
</dbReference>
<comment type="caution">
    <text evidence="11">The sequence shown here is derived from an EMBL/GenBank/DDBJ whole genome shotgun (WGS) entry which is preliminary data.</text>
</comment>
<evidence type="ECO:0000313" key="12">
    <source>
        <dbReference type="Proteomes" id="UP001262410"/>
    </source>
</evidence>
<dbReference type="PANTHER" id="PTHR11059">
    <property type="entry name" value="DNA REPAIR PROTEIN RECN"/>
    <property type="match status" value="1"/>
</dbReference>
<evidence type="ECO:0000256" key="6">
    <source>
        <dbReference type="ARBA" id="ARBA00022840"/>
    </source>
</evidence>
<evidence type="ECO:0000256" key="9">
    <source>
        <dbReference type="PIRNR" id="PIRNR003128"/>
    </source>
</evidence>
<evidence type="ECO:0000259" key="10">
    <source>
        <dbReference type="Pfam" id="PF02463"/>
    </source>
</evidence>
<dbReference type="Gene3D" id="3.40.50.300">
    <property type="entry name" value="P-loop containing nucleotide triphosphate hydrolases"/>
    <property type="match status" value="2"/>
</dbReference>
<dbReference type="NCBIfam" id="TIGR00634">
    <property type="entry name" value="recN"/>
    <property type="match status" value="1"/>
</dbReference>
<dbReference type="PANTHER" id="PTHR11059:SF0">
    <property type="entry name" value="DNA REPAIR PROTEIN RECN"/>
    <property type="match status" value="1"/>
</dbReference>
<dbReference type="PIRSF" id="PIRSF003128">
    <property type="entry name" value="RecN"/>
    <property type="match status" value="1"/>
</dbReference>
<sequence length="550" mass="58225">MVLIEQLSLGFAEGLSALTGETGAGKSILLDALGLALGGRSDAGLVRHGADTATVSADFQLDDGHPVKALLAEQDLPIDDMLVLRRSVGADGRSRAYVNDQPVSIGLLRQIGAGLVEVHGQFETQGLLDPKTHRAVLDTYAGAETLATACAAAWDLWRAAQRRQEEALAEAERAQTEEGFLRHSVEELESLGPEAGEEAQLAERRALLQHREKVMEGVATALSELSGDRGAERALVAAQRSLQRIADRAGGRLDPILDQIGRAADEAADAAAAIERFSADIDLDAGELERLEDRLYALRTLARKHGVEAEALPELRRQFAERLALVEDRAAVLARLATAAAEARAAYVGAAEALAKARRKAASRLDAAVAKELPPLKMERARFVTAIEALPEADWGPAGLDRVAFLVAANPGSPPGPIGKIASGGELARFMLAIKVVLVHHRGTPGALPSMIFDEVDAGIGGAVADAVGERLKRLGQQVQVLVVTHSPQVAARADHHWRVQKADRSGAVVTDVVPLAAEDRREEIARMLSGAKITAEARAAADSLLAARS</sequence>
<reference evidence="11 12" key="1">
    <citation type="submission" date="2023-07" db="EMBL/GenBank/DDBJ databases">
        <title>Sorghum-associated microbial communities from plants grown in Nebraska, USA.</title>
        <authorList>
            <person name="Schachtman D."/>
        </authorList>
    </citation>
    <scope>NUCLEOTIDE SEQUENCE [LARGE SCALE GENOMIC DNA]</scope>
    <source>
        <strain evidence="11 12">584</strain>
    </source>
</reference>
<evidence type="ECO:0000256" key="7">
    <source>
        <dbReference type="ARBA" id="ARBA00023204"/>
    </source>
</evidence>
<accession>A0ABU1JI48</accession>
<feature type="domain" description="RecF/RecN/SMC N-terminal" evidence="10">
    <location>
        <begin position="6"/>
        <end position="503"/>
    </location>
</feature>
<keyword evidence="6" id="KW-0067">ATP-binding</keyword>
<evidence type="ECO:0000256" key="1">
    <source>
        <dbReference type="ARBA" id="ARBA00003618"/>
    </source>
</evidence>
<dbReference type="InterPro" id="IPR027417">
    <property type="entry name" value="P-loop_NTPase"/>
</dbReference>
<evidence type="ECO:0000313" key="11">
    <source>
        <dbReference type="EMBL" id="MDR6288012.1"/>
    </source>
</evidence>
<evidence type="ECO:0000256" key="5">
    <source>
        <dbReference type="ARBA" id="ARBA00022763"/>
    </source>
</evidence>
<protein>
    <recommendedName>
        <fullName evidence="3 9">DNA repair protein RecN</fullName>
    </recommendedName>
    <alternativeName>
        <fullName evidence="8 9">Recombination protein N</fullName>
    </alternativeName>
</protein>
<dbReference type="Pfam" id="PF02463">
    <property type="entry name" value="SMC_N"/>
    <property type="match status" value="1"/>
</dbReference>
<evidence type="ECO:0000256" key="2">
    <source>
        <dbReference type="ARBA" id="ARBA00009441"/>
    </source>
</evidence>
<dbReference type="CDD" id="cd03241">
    <property type="entry name" value="ABC_RecN"/>
    <property type="match status" value="1"/>
</dbReference>
<keyword evidence="5 9" id="KW-0227">DNA damage</keyword>
<evidence type="ECO:0000256" key="4">
    <source>
        <dbReference type="ARBA" id="ARBA00022741"/>
    </source>
</evidence>
<keyword evidence="7 9" id="KW-0234">DNA repair</keyword>
<organism evidence="11 12">
    <name type="scientific">Inquilinus ginsengisoli</name>
    <dbReference type="NCBI Taxonomy" id="363840"/>
    <lineage>
        <taxon>Bacteria</taxon>
        <taxon>Pseudomonadati</taxon>
        <taxon>Pseudomonadota</taxon>
        <taxon>Alphaproteobacteria</taxon>
        <taxon>Rhodospirillales</taxon>
        <taxon>Rhodospirillaceae</taxon>
        <taxon>Inquilinus</taxon>
    </lineage>
</organism>
<comment type="similarity">
    <text evidence="2 9">Belongs to the RecN family.</text>
</comment>
<dbReference type="EMBL" id="JAVDPW010000001">
    <property type="protein sequence ID" value="MDR6288012.1"/>
    <property type="molecule type" value="Genomic_DNA"/>
</dbReference>
<proteinExistence type="inferred from homology"/>
<dbReference type="InterPro" id="IPR004604">
    <property type="entry name" value="DNA_recomb/repair_RecN"/>
</dbReference>
<keyword evidence="12" id="KW-1185">Reference proteome</keyword>
<name>A0ABU1JI48_9PROT</name>
<gene>
    <name evidence="11" type="ORF">E9232_000511</name>
</gene>
<comment type="function">
    <text evidence="1 9">May be involved in recombinational repair of damaged DNA.</text>
</comment>
<keyword evidence="4" id="KW-0547">Nucleotide-binding</keyword>
<evidence type="ECO:0000256" key="8">
    <source>
        <dbReference type="ARBA" id="ARBA00033408"/>
    </source>
</evidence>
<evidence type="ECO:0000256" key="3">
    <source>
        <dbReference type="ARBA" id="ARBA00021315"/>
    </source>
</evidence>